<dbReference type="RefSeq" id="WP_042979057.1">
    <property type="nucleotide sequence ID" value="NZ_JMQC01000008.1"/>
</dbReference>
<dbReference type="Proteomes" id="UP000264294">
    <property type="component" value="Unassembled WGS sequence"/>
</dbReference>
<gene>
    <name evidence="2" type="ORF">D0U04_13700</name>
    <name evidence="1" type="ORF">DJ93_381</name>
</gene>
<dbReference type="EMBL" id="QVOD01000014">
    <property type="protein sequence ID" value="RFT66498.1"/>
    <property type="molecule type" value="Genomic_DNA"/>
</dbReference>
<name>A0A090YZE2_9BACI</name>
<dbReference type="EMBL" id="JMQC01000008">
    <property type="protein sequence ID" value="KFN03742.1"/>
    <property type="molecule type" value="Genomic_DNA"/>
</dbReference>
<reference evidence="2 4" key="2">
    <citation type="submission" date="2018-08" db="EMBL/GenBank/DDBJ databases">
        <title>Bacillus clarus sp. nov. strain PS00077A.</title>
        <authorList>
            <person name="Mendez Acevedo M."/>
            <person name="Carroll L."/>
            <person name="Mukherjee M."/>
            <person name="Wiedmann M."/>
            <person name="Kovac J."/>
        </authorList>
    </citation>
    <scope>NUCLEOTIDE SEQUENCE [LARGE SCALE GENOMIC DNA]</scope>
    <source>
        <strain evidence="2 4">PS00077A</strain>
    </source>
</reference>
<evidence type="ECO:0000313" key="2">
    <source>
        <dbReference type="EMBL" id="RFT66498.1"/>
    </source>
</evidence>
<evidence type="ECO:0000313" key="3">
    <source>
        <dbReference type="Proteomes" id="UP000029389"/>
    </source>
</evidence>
<dbReference type="PATRIC" id="fig|1405.8.peg.553"/>
<proteinExistence type="predicted"/>
<evidence type="ECO:0000313" key="4">
    <source>
        <dbReference type="Proteomes" id="UP000264294"/>
    </source>
</evidence>
<protein>
    <submittedName>
        <fullName evidence="1">Uncharacterized protein</fullName>
    </submittedName>
</protein>
<organism evidence="1 3">
    <name type="scientific">Bacillus clarus</name>
    <dbReference type="NCBI Taxonomy" id="2338372"/>
    <lineage>
        <taxon>Bacteria</taxon>
        <taxon>Bacillati</taxon>
        <taxon>Bacillota</taxon>
        <taxon>Bacilli</taxon>
        <taxon>Bacillales</taxon>
        <taxon>Bacillaceae</taxon>
        <taxon>Bacillus</taxon>
        <taxon>Bacillus cereus group</taxon>
    </lineage>
</organism>
<accession>A0A090YZE2</accession>
<sequence>MKSFKGEVKWLGHIVNDDGNEFYKQVAERVEDMSDLYCEIQYAPQMQPNGKVLYCAFIIGRSRHDQT</sequence>
<evidence type="ECO:0000313" key="1">
    <source>
        <dbReference type="EMBL" id="KFN03742.1"/>
    </source>
</evidence>
<comment type="caution">
    <text evidence="1">The sequence shown here is derived from an EMBL/GenBank/DDBJ whole genome shotgun (WGS) entry which is preliminary data.</text>
</comment>
<reference evidence="1 3" key="1">
    <citation type="submission" date="2014-04" db="EMBL/GenBank/DDBJ databases">
        <authorList>
            <person name="Bishop-Lilly K.A."/>
            <person name="Broomall S.M."/>
            <person name="Chain P.S."/>
            <person name="Chertkov O."/>
            <person name="Coyne S.R."/>
            <person name="Daligault H.E."/>
            <person name="Davenport K.W."/>
            <person name="Erkkila T."/>
            <person name="Frey K.G."/>
            <person name="Gibbons H.S."/>
            <person name="Gu W."/>
            <person name="Jaissle J."/>
            <person name="Johnson S.L."/>
            <person name="Koroleva G.I."/>
            <person name="Ladner J.T."/>
            <person name="Lo C.-C."/>
            <person name="Minogue T.D."/>
            <person name="Munk C."/>
            <person name="Palacios G.F."/>
            <person name="Redden C.L."/>
            <person name="Rosenzweig C.N."/>
            <person name="Scholz M.B."/>
            <person name="Teshima H."/>
            <person name="Xu Y."/>
        </authorList>
    </citation>
    <scope>NUCLEOTIDE SEQUENCE [LARGE SCALE GENOMIC DNA]</scope>
    <source>
        <strain evidence="1 3">BHP</strain>
    </source>
</reference>
<dbReference type="AlphaFoldDB" id="A0A090YZE2"/>
<dbReference type="Proteomes" id="UP000029389">
    <property type="component" value="Unassembled WGS sequence"/>
</dbReference>
<keyword evidence="4" id="KW-1185">Reference proteome</keyword>